<dbReference type="EC" id="3.5.4.39" evidence="4 5"/>
<comment type="catalytic activity">
    <reaction evidence="4">
        <text>GTP + H2O = 7,8-dihydroneopterin 2',3'-cyclic phosphate + formate + diphosphate + H(+)</text>
        <dbReference type="Rhea" id="RHEA:25860"/>
        <dbReference type="ChEBI" id="CHEBI:15377"/>
        <dbReference type="ChEBI" id="CHEBI:15378"/>
        <dbReference type="ChEBI" id="CHEBI:15740"/>
        <dbReference type="ChEBI" id="CHEBI:33019"/>
        <dbReference type="ChEBI" id="CHEBI:37565"/>
        <dbReference type="ChEBI" id="CHEBI:58854"/>
        <dbReference type="EC" id="3.5.4.39"/>
    </reaction>
</comment>
<gene>
    <name evidence="4" type="primary">mptA</name>
    <name evidence="6" type="ordered locus">Aboo_0781</name>
</gene>
<reference evidence="6" key="1">
    <citation type="submission" date="2010-02" db="EMBL/GenBank/DDBJ databases">
        <title>Complete sequence of Aciduliprofundum boonei T469.</title>
        <authorList>
            <consortium name="US DOE Joint Genome Institute"/>
            <person name="Lucas S."/>
            <person name="Copeland A."/>
            <person name="Lapidus A."/>
            <person name="Cheng J.-F."/>
            <person name="Bruce D."/>
            <person name="Goodwin L."/>
            <person name="Pitluck S."/>
            <person name="Saunders E."/>
            <person name="Detter J.C."/>
            <person name="Han C."/>
            <person name="Tapia R."/>
            <person name="Land M."/>
            <person name="Hauser L."/>
            <person name="Kyrpides N."/>
            <person name="Mikhailova N."/>
            <person name="Flores G."/>
            <person name="Reysenbach A.-L."/>
            <person name="Woyke T."/>
        </authorList>
    </citation>
    <scope>NUCLEOTIDE SEQUENCE</scope>
    <source>
        <strain evidence="6">T469</strain>
    </source>
</reference>
<dbReference type="GO" id="GO:0005506">
    <property type="term" value="F:iron ion binding"/>
    <property type="evidence" value="ECO:0007669"/>
    <property type="project" value="UniProtKB-UniRule"/>
</dbReference>
<evidence type="ECO:0000256" key="2">
    <source>
        <dbReference type="ARBA" id="ARBA00022801"/>
    </source>
</evidence>
<feature type="site" description="May be catalytically important" evidence="4">
    <location>
        <position position="152"/>
    </location>
</feature>
<dbReference type="GeneID" id="8827731"/>
<comment type="similarity">
    <text evidence="4">Belongs to the GTP cyclohydrolase IV family.</text>
</comment>
<evidence type="ECO:0000313" key="6">
    <source>
        <dbReference type="EMBL" id="ADD08590.1"/>
    </source>
</evidence>
<dbReference type="KEGG" id="abi:Aboo_0781"/>
<keyword evidence="1 4" id="KW-0479">Metal-binding</keyword>
<dbReference type="Gene3D" id="3.10.270.10">
    <property type="entry name" value="Urate Oxidase"/>
    <property type="match status" value="1"/>
</dbReference>
<dbReference type="HOGENOM" id="CLU_062816_1_0_2"/>
<dbReference type="AlphaFoldDB" id="B5I9E1"/>
<dbReference type="EMBL" id="CP001941">
    <property type="protein sequence ID" value="ADD08590.1"/>
    <property type="molecule type" value="Genomic_DNA"/>
</dbReference>
<dbReference type="eggNOG" id="arCOG04301">
    <property type="taxonomic scope" value="Archaea"/>
</dbReference>
<dbReference type="GO" id="GO:0003934">
    <property type="term" value="F:GTP cyclohydrolase I activity"/>
    <property type="evidence" value="ECO:0007669"/>
    <property type="project" value="InterPro"/>
</dbReference>
<dbReference type="UniPathway" id="UPA00065"/>
<dbReference type="HAMAP" id="MF_01527_A">
    <property type="entry name" value="GTP_cyclohydrol_A"/>
    <property type="match status" value="1"/>
</dbReference>
<comment type="pathway">
    <text evidence="4">Cofactor biosynthesis; 5,6,7,8-tetrahydromethanopterin biosynthesis.</text>
</comment>
<dbReference type="PANTHER" id="PTHR36445:SF1">
    <property type="entry name" value="GTP CYCLOHYDROLASE MPTA"/>
    <property type="match status" value="1"/>
</dbReference>
<keyword evidence="2 4" id="KW-0378">Hydrolase</keyword>
<dbReference type="NCBIfam" id="TIGR00294">
    <property type="entry name" value="GTP cyclohydrolase MptA"/>
    <property type="match status" value="1"/>
</dbReference>
<keyword evidence="3 4" id="KW-0408">Iron</keyword>
<dbReference type="InterPro" id="IPR003801">
    <property type="entry name" value="GTP_cyclohydrolase_FolE2/MptA"/>
</dbReference>
<comment type="function">
    <text evidence="4">Converts GTP to 7,8-dihydro-D-neopterin 2',3'-cyclic phosphate, the first intermediate in the biosynthesis of coenzyme methanopterin.</text>
</comment>
<protein>
    <recommendedName>
        <fullName evidence="4 5">GTP cyclohydrolase MptA</fullName>
        <ecNumber evidence="4 5">3.5.4.39</ecNumber>
    </recommendedName>
    <alternativeName>
        <fullName evidence="4">GTP cyclohydrolase IV</fullName>
    </alternativeName>
</protein>
<evidence type="ECO:0000256" key="3">
    <source>
        <dbReference type="ARBA" id="ARBA00023004"/>
    </source>
</evidence>
<organism evidence="6 7">
    <name type="scientific">Aciduliprofundum boonei (strain DSM 19572 / T469)</name>
    <dbReference type="NCBI Taxonomy" id="439481"/>
    <lineage>
        <taxon>Archaea</taxon>
        <taxon>Methanobacteriati</taxon>
        <taxon>Thermoplasmatota</taxon>
        <taxon>DHVE2 group</taxon>
        <taxon>Candidatus Aciduliprofundum</taxon>
    </lineage>
</organism>
<dbReference type="Pfam" id="PF02649">
    <property type="entry name" value="GCHY-1"/>
    <property type="match status" value="1"/>
</dbReference>
<dbReference type="STRING" id="439481.Aboo_0781"/>
<dbReference type="OrthoDB" id="53087at2157"/>
<evidence type="ECO:0000256" key="4">
    <source>
        <dbReference type="HAMAP-Rule" id="MF_01527"/>
    </source>
</evidence>
<sequence>MYPDVQGLQPEKRYKITRVGVKNVVKPIFVKRGDKTVTLVTTIDIFVDLPPSKKGSDMSRNMEVISEILEESITTPCTGIENLASKIVKKVMRKHEYATYAEVNLKADYFLERKTPLGRKTIERYGLIGRAKMDESGVKKMVGVEVVGMTACPCAMETVRTILKEKYKDSLLNEIPVPTHNQRNMATVMLEVPEGYEIEANDLIEIIENSVSSPTYEILKRRDEGEVVLRAHENPKFVEDVVREILHRILQKYKQLPDDVLIIVRSESEESIHKHNAFAERITTLGELKK</sequence>
<dbReference type="GO" id="GO:0044682">
    <property type="term" value="F:GTP cyclohydrolase IV activity"/>
    <property type="evidence" value="ECO:0007669"/>
    <property type="project" value="UniProtKB-UniRule"/>
</dbReference>
<evidence type="ECO:0000313" key="7">
    <source>
        <dbReference type="Proteomes" id="UP000001400"/>
    </source>
</evidence>
<evidence type="ECO:0000256" key="1">
    <source>
        <dbReference type="ARBA" id="ARBA00022723"/>
    </source>
</evidence>
<keyword evidence="7" id="KW-1185">Reference proteome</keyword>
<dbReference type="GO" id="GO:2001118">
    <property type="term" value="P:tetrahydromethanopterin biosynthetic process"/>
    <property type="evidence" value="ECO:0007669"/>
    <property type="project" value="UniProtKB-UniRule"/>
</dbReference>
<proteinExistence type="inferred from homology"/>
<comment type="cofactor">
    <cofactor evidence="4">
        <name>Fe(2+)</name>
        <dbReference type="ChEBI" id="CHEBI:29033"/>
    </cofactor>
    <text evidence="4">Binds 1 Fe(2+) ion per subunit.</text>
</comment>
<evidence type="ECO:0000256" key="5">
    <source>
        <dbReference type="NCBIfam" id="TIGR00294"/>
    </source>
</evidence>
<dbReference type="InterPro" id="IPR022840">
    <property type="entry name" value="GTP_cyclohydrolase_MptA"/>
</dbReference>
<dbReference type="Proteomes" id="UP000001400">
    <property type="component" value="Chromosome"/>
</dbReference>
<dbReference type="PANTHER" id="PTHR36445">
    <property type="entry name" value="GTP CYCLOHYDROLASE MPTA"/>
    <property type="match status" value="1"/>
</dbReference>
<accession>B5I9E1</accession>
<dbReference type="RefSeq" id="WP_008082493.1">
    <property type="nucleotide sequence ID" value="NC_013926.1"/>
</dbReference>
<name>B5I9E1_ACIB4</name>
<comment type="subunit">
    <text evidence="4">Homodimer.</text>
</comment>